<reference evidence="1 2" key="1">
    <citation type="submission" date="2016-10" db="EMBL/GenBank/DDBJ databases">
        <authorList>
            <person name="de Groot N.N."/>
        </authorList>
    </citation>
    <scope>NUCLEOTIDE SEQUENCE [LARGE SCALE GENOMIC DNA]</scope>
    <source>
        <strain evidence="1 2">DSM 23995</strain>
    </source>
</reference>
<dbReference type="OrthoDB" id="2679903at2"/>
<evidence type="ECO:0000313" key="2">
    <source>
        <dbReference type="Proteomes" id="UP000199516"/>
    </source>
</evidence>
<dbReference type="InterPro" id="IPR058867">
    <property type="entry name" value="YtzJ"/>
</dbReference>
<dbReference type="Proteomes" id="UP000199516">
    <property type="component" value="Unassembled WGS sequence"/>
</dbReference>
<organism evidence="1 2">
    <name type="scientific">Alteribacillus iranensis</name>
    <dbReference type="NCBI Taxonomy" id="930128"/>
    <lineage>
        <taxon>Bacteria</taxon>
        <taxon>Bacillati</taxon>
        <taxon>Bacillota</taxon>
        <taxon>Bacilli</taxon>
        <taxon>Bacillales</taxon>
        <taxon>Bacillaceae</taxon>
        <taxon>Alteribacillus</taxon>
    </lineage>
</organism>
<protein>
    <submittedName>
        <fullName evidence="1">Uncharacterized protein</fullName>
    </submittedName>
</protein>
<sequence length="66" mass="7465">MDVAGKGTQHELVSQKVEKIRAGYSAFAETKDMIDSIRSELHTENIPVTEEQTDQGCWFIPVNKKE</sequence>
<dbReference type="EMBL" id="FONT01000003">
    <property type="protein sequence ID" value="SFE68230.1"/>
    <property type="molecule type" value="Genomic_DNA"/>
</dbReference>
<accession>A0A1I2CKJ1</accession>
<evidence type="ECO:0000313" key="1">
    <source>
        <dbReference type="EMBL" id="SFE68230.1"/>
    </source>
</evidence>
<dbReference type="RefSeq" id="WP_091659945.1">
    <property type="nucleotide sequence ID" value="NZ_FONT01000003.1"/>
</dbReference>
<proteinExistence type="predicted"/>
<keyword evidence="2" id="KW-1185">Reference proteome</keyword>
<gene>
    <name evidence="1" type="ORF">SAMN05192532_10326</name>
</gene>
<dbReference type="STRING" id="930128.SAMN05192532_10326"/>
<dbReference type="Pfam" id="PF26326">
    <property type="entry name" value="YtzJ"/>
    <property type="match status" value="1"/>
</dbReference>
<name>A0A1I2CKJ1_9BACI</name>
<dbReference type="AlphaFoldDB" id="A0A1I2CKJ1"/>